<evidence type="ECO:0000256" key="7">
    <source>
        <dbReference type="ARBA" id="ARBA00022619"/>
    </source>
</evidence>
<dbReference type="InterPro" id="IPR026017">
    <property type="entry name" value="Lumazine-bd_dom"/>
</dbReference>
<feature type="repeat" description="Lumazine-binding" evidence="11">
    <location>
        <begin position="1"/>
        <end position="96"/>
    </location>
</feature>
<dbReference type="RefSeq" id="WP_212690243.1">
    <property type="nucleotide sequence ID" value="NZ_CP058561.1"/>
</dbReference>
<name>A0A8J8SCM9_9FIRM</name>
<dbReference type="AlphaFoldDB" id="A0A8J8SCM9"/>
<dbReference type="CDD" id="cd00402">
    <property type="entry name" value="Riboflavin_synthase_like"/>
    <property type="match status" value="1"/>
</dbReference>
<evidence type="ECO:0000256" key="1">
    <source>
        <dbReference type="ARBA" id="ARBA00000968"/>
    </source>
</evidence>
<keyword evidence="14" id="KW-1185">Reference proteome</keyword>
<comment type="pathway">
    <text evidence="3">Cofactor biosynthesis; riboflavin biosynthesis; riboflavin from 2-hydroxy-3-oxobutyl phosphate and 5-amino-6-(D-ribitylamino)uracil: step 2/2.</text>
</comment>
<comment type="subunit">
    <text evidence="4">Homotrimer.</text>
</comment>
<protein>
    <recommendedName>
        <fullName evidence="6 10">Riboflavin synthase</fullName>
        <ecNumber evidence="5 10">2.5.1.9</ecNumber>
    </recommendedName>
</protein>
<gene>
    <name evidence="13" type="ORF">HYG85_14225</name>
</gene>
<dbReference type="PANTHER" id="PTHR21098:SF12">
    <property type="entry name" value="RIBOFLAVIN SYNTHASE"/>
    <property type="match status" value="1"/>
</dbReference>
<dbReference type="Pfam" id="PF00677">
    <property type="entry name" value="Lum_binding"/>
    <property type="match status" value="2"/>
</dbReference>
<dbReference type="InterPro" id="IPR017938">
    <property type="entry name" value="Riboflavin_synthase-like_b-brl"/>
</dbReference>
<evidence type="ECO:0000256" key="11">
    <source>
        <dbReference type="PROSITE-ProRule" id="PRU00524"/>
    </source>
</evidence>
<dbReference type="GO" id="GO:0004746">
    <property type="term" value="F:riboflavin synthase activity"/>
    <property type="evidence" value="ECO:0007669"/>
    <property type="project" value="UniProtKB-UniRule"/>
</dbReference>
<dbReference type="PANTHER" id="PTHR21098">
    <property type="entry name" value="RIBOFLAVIN SYNTHASE ALPHA CHAIN"/>
    <property type="match status" value="1"/>
</dbReference>
<evidence type="ECO:0000313" key="13">
    <source>
        <dbReference type="EMBL" id="QUH30008.1"/>
    </source>
</evidence>
<dbReference type="FunFam" id="2.40.30.20:FF:000004">
    <property type="entry name" value="Riboflavin synthase, alpha subunit"/>
    <property type="match status" value="1"/>
</dbReference>
<evidence type="ECO:0000256" key="10">
    <source>
        <dbReference type="NCBIfam" id="TIGR00187"/>
    </source>
</evidence>
<dbReference type="SUPFAM" id="SSF63380">
    <property type="entry name" value="Riboflavin synthase domain-like"/>
    <property type="match status" value="2"/>
</dbReference>
<dbReference type="NCBIfam" id="NF006767">
    <property type="entry name" value="PRK09289.1"/>
    <property type="match status" value="1"/>
</dbReference>
<evidence type="ECO:0000313" key="14">
    <source>
        <dbReference type="Proteomes" id="UP000677305"/>
    </source>
</evidence>
<keyword evidence="7" id="KW-0686">Riboflavin biosynthesis</keyword>
<keyword evidence="8 13" id="KW-0808">Transferase</keyword>
<dbReference type="NCBIfam" id="NF009566">
    <property type="entry name" value="PRK13020.1"/>
    <property type="match status" value="1"/>
</dbReference>
<dbReference type="EMBL" id="CP058561">
    <property type="protein sequence ID" value="QUH30008.1"/>
    <property type="molecule type" value="Genomic_DNA"/>
</dbReference>
<evidence type="ECO:0000256" key="5">
    <source>
        <dbReference type="ARBA" id="ARBA00012827"/>
    </source>
</evidence>
<reference evidence="13 14" key="1">
    <citation type="submission" date="2020-07" db="EMBL/GenBank/DDBJ databases">
        <title>Vallitalea guaymasensis genome.</title>
        <authorList>
            <person name="Postec A."/>
        </authorList>
    </citation>
    <scope>NUCLEOTIDE SEQUENCE [LARGE SCALE GENOMIC DNA]</scope>
    <source>
        <strain evidence="13 14">Ra1766G1</strain>
    </source>
</reference>
<keyword evidence="9" id="KW-0677">Repeat</keyword>
<evidence type="ECO:0000259" key="12">
    <source>
        <dbReference type="PROSITE" id="PS51177"/>
    </source>
</evidence>
<dbReference type="NCBIfam" id="TIGR00187">
    <property type="entry name" value="ribE"/>
    <property type="match status" value="1"/>
</dbReference>
<dbReference type="PIRSF" id="PIRSF000498">
    <property type="entry name" value="Riboflavin_syn_A"/>
    <property type="match status" value="1"/>
</dbReference>
<evidence type="ECO:0000256" key="4">
    <source>
        <dbReference type="ARBA" id="ARBA00011233"/>
    </source>
</evidence>
<feature type="domain" description="Lumazine-binding" evidence="12">
    <location>
        <begin position="97"/>
        <end position="193"/>
    </location>
</feature>
<organism evidence="13 14">
    <name type="scientific">Vallitalea guaymasensis</name>
    <dbReference type="NCBI Taxonomy" id="1185412"/>
    <lineage>
        <taxon>Bacteria</taxon>
        <taxon>Bacillati</taxon>
        <taxon>Bacillota</taxon>
        <taxon>Clostridia</taxon>
        <taxon>Lachnospirales</taxon>
        <taxon>Vallitaleaceae</taxon>
        <taxon>Vallitalea</taxon>
    </lineage>
</organism>
<evidence type="ECO:0000256" key="2">
    <source>
        <dbReference type="ARBA" id="ARBA00002803"/>
    </source>
</evidence>
<comment type="function">
    <text evidence="2">Catalyzes the dismutation of two molecules of 6,7-dimethyl-8-ribityllumazine, resulting in the formation of riboflavin and 5-amino-6-(D-ribitylamino)uracil.</text>
</comment>
<comment type="catalytic activity">
    <reaction evidence="1">
        <text>2 6,7-dimethyl-8-(1-D-ribityl)lumazine + H(+) = 5-amino-6-(D-ribitylamino)uracil + riboflavin</text>
        <dbReference type="Rhea" id="RHEA:20772"/>
        <dbReference type="ChEBI" id="CHEBI:15378"/>
        <dbReference type="ChEBI" id="CHEBI:15934"/>
        <dbReference type="ChEBI" id="CHEBI:57986"/>
        <dbReference type="ChEBI" id="CHEBI:58201"/>
        <dbReference type="EC" id="2.5.1.9"/>
    </reaction>
</comment>
<dbReference type="InterPro" id="IPR001783">
    <property type="entry name" value="Lumazine-bd"/>
</dbReference>
<accession>A0A8J8SCM9</accession>
<feature type="domain" description="Lumazine-binding" evidence="12">
    <location>
        <begin position="1"/>
        <end position="96"/>
    </location>
</feature>
<evidence type="ECO:0000256" key="8">
    <source>
        <dbReference type="ARBA" id="ARBA00022679"/>
    </source>
</evidence>
<dbReference type="InterPro" id="IPR023366">
    <property type="entry name" value="ATP_synth_asu-like_sf"/>
</dbReference>
<evidence type="ECO:0000256" key="9">
    <source>
        <dbReference type="ARBA" id="ARBA00022737"/>
    </source>
</evidence>
<dbReference type="Proteomes" id="UP000677305">
    <property type="component" value="Chromosome"/>
</dbReference>
<dbReference type="FunFam" id="2.40.30.20:FF:000003">
    <property type="entry name" value="Riboflavin synthase, alpha subunit"/>
    <property type="match status" value="1"/>
</dbReference>
<evidence type="ECO:0000256" key="3">
    <source>
        <dbReference type="ARBA" id="ARBA00004887"/>
    </source>
</evidence>
<sequence length="215" mass="23679">MFTGLISEVGEIVKIEKGKHSAKLTIRANNLLNDIRLGDSIAVNGVCLTVTTYNKNNFTVDVMPETMSMTNIKYLQNKHSVNLEPALRVGDRFGGHMVTGHIDGTGTIKSLLKDDNATRVTINISKDLRKYILYKGSVAVDGISLTVADILTDSFQVSIIPLTSIDTTILEKKIGDTVNIECDVIGKYVESMLHENTDDSQPKLNKDFLRSNGFM</sequence>
<proteinExistence type="predicted"/>
<dbReference type="PROSITE" id="PS51177">
    <property type="entry name" value="LUMAZINE_BIND"/>
    <property type="match status" value="2"/>
</dbReference>
<dbReference type="GO" id="GO:0009231">
    <property type="term" value="P:riboflavin biosynthetic process"/>
    <property type="evidence" value="ECO:0007669"/>
    <property type="project" value="UniProtKB-KW"/>
</dbReference>
<dbReference type="KEGG" id="vgu:HYG85_14225"/>
<dbReference type="Gene3D" id="2.40.30.20">
    <property type="match status" value="2"/>
</dbReference>
<dbReference type="EC" id="2.5.1.9" evidence="5 10"/>
<feature type="repeat" description="Lumazine-binding" evidence="11">
    <location>
        <begin position="97"/>
        <end position="193"/>
    </location>
</feature>
<evidence type="ECO:0000256" key="6">
    <source>
        <dbReference type="ARBA" id="ARBA00013950"/>
    </source>
</evidence>